<dbReference type="EMBL" id="GBXM01064739">
    <property type="protein sequence ID" value="JAH43838.1"/>
    <property type="molecule type" value="Transcribed_RNA"/>
</dbReference>
<accession>A0A0E9STK1</accession>
<proteinExistence type="predicted"/>
<protein>
    <submittedName>
        <fullName evidence="1">Uncharacterized protein</fullName>
    </submittedName>
</protein>
<evidence type="ECO:0000313" key="1">
    <source>
        <dbReference type="EMBL" id="JAH43838.1"/>
    </source>
</evidence>
<reference evidence="1" key="2">
    <citation type="journal article" date="2015" name="Fish Shellfish Immunol.">
        <title>Early steps in the European eel (Anguilla anguilla)-Vibrio vulnificus interaction in the gills: Role of the RtxA13 toxin.</title>
        <authorList>
            <person name="Callol A."/>
            <person name="Pajuelo D."/>
            <person name="Ebbesson L."/>
            <person name="Teles M."/>
            <person name="MacKenzie S."/>
            <person name="Amaro C."/>
        </authorList>
    </citation>
    <scope>NUCLEOTIDE SEQUENCE</scope>
</reference>
<dbReference type="AlphaFoldDB" id="A0A0E9STK1"/>
<reference evidence="1" key="1">
    <citation type="submission" date="2014-11" db="EMBL/GenBank/DDBJ databases">
        <authorList>
            <person name="Amaro Gonzalez C."/>
        </authorList>
    </citation>
    <scope>NUCLEOTIDE SEQUENCE</scope>
</reference>
<sequence length="20" mass="2601">MKKHFRDFFKTKFCSRFFTV</sequence>
<organism evidence="1">
    <name type="scientific">Anguilla anguilla</name>
    <name type="common">European freshwater eel</name>
    <name type="synonym">Muraena anguilla</name>
    <dbReference type="NCBI Taxonomy" id="7936"/>
    <lineage>
        <taxon>Eukaryota</taxon>
        <taxon>Metazoa</taxon>
        <taxon>Chordata</taxon>
        <taxon>Craniata</taxon>
        <taxon>Vertebrata</taxon>
        <taxon>Euteleostomi</taxon>
        <taxon>Actinopterygii</taxon>
        <taxon>Neopterygii</taxon>
        <taxon>Teleostei</taxon>
        <taxon>Anguilliformes</taxon>
        <taxon>Anguillidae</taxon>
        <taxon>Anguilla</taxon>
    </lineage>
</organism>
<name>A0A0E9STK1_ANGAN</name>